<evidence type="ECO:0000313" key="4">
    <source>
        <dbReference type="Proteomes" id="UP001058569"/>
    </source>
</evidence>
<protein>
    <recommendedName>
        <fullName evidence="5">Phage-Barnase-EndoU-ColicinE5/D-RelE like nuclease 4 domain-containing protein</fullName>
    </recommendedName>
</protein>
<gene>
    <name evidence="2" type="ORF">NCTC10126_00213</name>
    <name evidence="1" type="ORF">NPA07_01300</name>
</gene>
<dbReference type="Proteomes" id="UP001058569">
    <property type="component" value="Chromosome"/>
</dbReference>
<organism evidence="2 3">
    <name type="scientific">Mycoplasmopsis caviae</name>
    <dbReference type="NCBI Taxonomy" id="55603"/>
    <lineage>
        <taxon>Bacteria</taxon>
        <taxon>Bacillati</taxon>
        <taxon>Mycoplasmatota</taxon>
        <taxon>Mycoplasmoidales</taxon>
        <taxon>Metamycoplasmataceae</taxon>
        <taxon>Mycoplasmopsis</taxon>
    </lineage>
</organism>
<dbReference type="EMBL" id="CP101806">
    <property type="protein sequence ID" value="UUD35494.1"/>
    <property type="molecule type" value="Genomic_DNA"/>
</dbReference>
<dbReference type="RefSeq" id="WP_126118003.1">
    <property type="nucleotide sequence ID" value="NZ_CP101806.1"/>
</dbReference>
<proteinExistence type="predicted"/>
<keyword evidence="4" id="KW-1185">Reference proteome</keyword>
<reference evidence="2 3" key="1">
    <citation type="submission" date="2018-12" db="EMBL/GenBank/DDBJ databases">
        <authorList>
            <consortium name="Pathogen Informatics"/>
        </authorList>
    </citation>
    <scope>NUCLEOTIDE SEQUENCE [LARGE SCALE GENOMIC DNA]</scope>
    <source>
        <strain evidence="2 3">NCTC10126</strain>
    </source>
</reference>
<accession>A0A3P8MDF4</accession>
<dbReference type="AlphaFoldDB" id="A0A3P8MDF4"/>
<evidence type="ECO:0000313" key="3">
    <source>
        <dbReference type="Proteomes" id="UP000280036"/>
    </source>
</evidence>
<dbReference type="OrthoDB" id="396828at2"/>
<evidence type="ECO:0000313" key="2">
    <source>
        <dbReference type="EMBL" id="VDR41730.1"/>
    </source>
</evidence>
<sequence>MNKENFSQLLTKYIELFYKFKSISILKNASNTNQFDIKLRLILTQKFLLHSIGLQYNKTLLTEYKSNYFKLYTDVKTGKLNYQTLTSNINKCKQFLINKKLRAIEIFVDILSQINENKPLTFAFDYFKLKPKFDIEGVYNHSQLMLVTKANDEGYRCIIYGILGDLYSGNSKEKAHFFNKNKNLMNSVFIPISIKVKSSQKMVDLQNTQSIDIAFLNKRQIQEKEIRV</sequence>
<evidence type="ECO:0008006" key="5">
    <source>
        <dbReference type="Google" id="ProtNLM"/>
    </source>
</evidence>
<dbReference type="EMBL" id="UZVY01000001">
    <property type="protein sequence ID" value="VDR41730.1"/>
    <property type="molecule type" value="Genomic_DNA"/>
</dbReference>
<evidence type="ECO:0000313" key="1">
    <source>
        <dbReference type="EMBL" id="UUD35494.1"/>
    </source>
</evidence>
<reference evidence="1" key="2">
    <citation type="submission" date="2022-07" db="EMBL/GenBank/DDBJ databases">
        <title>Complete genome of Mycoplasma caviae type strain G122.</title>
        <authorList>
            <person name="Spergser J."/>
        </authorList>
    </citation>
    <scope>NUCLEOTIDE SEQUENCE</scope>
    <source>
        <strain evidence="1">G122</strain>
    </source>
</reference>
<dbReference type="Proteomes" id="UP000280036">
    <property type="component" value="Unassembled WGS sequence"/>
</dbReference>
<name>A0A3P8MDF4_9BACT</name>